<gene>
    <name evidence="2" type="ORF">Poly30_54510</name>
</gene>
<dbReference type="InterPro" id="IPR012334">
    <property type="entry name" value="Pectin_lyas_fold"/>
</dbReference>
<reference evidence="2 3" key="1">
    <citation type="submission" date="2019-02" db="EMBL/GenBank/DDBJ databases">
        <title>Deep-cultivation of Planctomycetes and their phenomic and genomic characterization uncovers novel biology.</title>
        <authorList>
            <person name="Wiegand S."/>
            <person name="Jogler M."/>
            <person name="Boedeker C."/>
            <person name="Pinto D."/>
            <person name="Vollmers J."/>
            <person name="Rivas-Marin E."/>
            <person name="Kohn T."/>
            <person name="Peeters S.H."/>
            <person name="Heuer A."/>
            <person name="Rast P."/>
            <person name="Oberbeckmann S."/>
            <person name="Bunk B."/>
            <person name="Jeske O."/>
            <person name="Meyerdierks A."/>
            <person name="Storesund J.E."/>
            <person name="Kallscheuer N."/>
            <person name="Luecker S."/>
            <person name="Lage O.M."/>
            <person name="Pohl T."/>
            <person name="Merkel B.J."/>
            <person name="Hornburger P."/>
            <person name="Mueller R.-W."/>
            <person name="Bruemmer F."/>
            <person name="Labrenz M."/>
            <person name="Spormann A.M."/>
            <person name="Op den Camp H."/>
            <person name="Overmann J."/>
            <person name="Amann R."/>
            <person name="Jetten M.S.M."/>
            <person name="Mascher T."/>
            <person name="Medema M.H."/>
            <person name="Devos D.P."/>
            <person name="Kaster A.-K."/>
            <person name="Ovreas L."/>
            <person name="Rohde M."/>
            <person name="Galperin M.Y."/>
            <person name="Jogler C."/>
        </authorList>
    </citation>
    <scope>NUCLEOTIDE SEQUENCE [LARGE SCALE GENOMIC DNA]</scope>
    <source>
        <strain evidence="2 3">Poly30</strain>
    </source>
</reference>
<organism evidence="2 3">
    <name type="scientific">Saltatorellus ferox</name>
    <dbReference type="NCBI Taxonomy" id="2528018"/>
    <lineage>
        <taxon>Bacteria</taxon>
        <taxon>Pseudomonadati</taxon>
        <taxon>Planctomycetota</taxon>
        <taxon>Planctomycetia</taxon>
        <taxon>Planctomycetia incertae sedis</taxon>
        <taxon>Saltatorellus</taxon>
    </lineage>
</organism>
<proteinExistence type="predicted"/>
<dbReference type="AlphaFoldDB" id="A0A518F0M4"/>
<keyword evidence="1" id="KW-0732">Signal</keyword>
<evidence type="ECO:0000313" key="2">
    <source>
        <dbReference type="EMBL" id="QDV09890.1"/>
    </source>
</evidence>
<dbReference type="OrthoDB" id="304069at2"/>
<dbReference type="SUPFAM" id="SSF51126">
    <property type="entry name" value="Pectin lyase-like"/>
    <property type="match status" value="1"/>
</dbReference>
<evidence type="ECO:0000313" key="3">
    <source>
        <dbReference type="Proteomes" id="UP000320390"/>
    </source>
</evidence>
<dbReference type="Proteomes" id="UP000320390">
    <property type="component" value="Chromosome"/>
</dbReference>
<dbReference type="EMBL" id="CP036434">
    <property type="protein sequence ID" value="QDV09890.1"/>
    <property type="molecule type" value="Genomic_DNA"/>
</dbReference>
<dbReference type="Gene3D" id="2.160.20.10">
    <property type="entry name" value="Single-stranded right-handed beta-helix, Pectin lyase-like"/>
    <property type="match status" value="1"/>
</dbReference>
<protein>
    <recommendedName>
        <fullName evidence="4">Right handed beta helix domain-containing protein</fullName>
    </recommendedName>
</protein>
<sequence length="381" mass="39049" precursor="true">MNGFLPIAATLALAPAALADVHVVDASGAGEFLDIADAVVSAIDGDTVLVRAGLYAAPVTLDGTAITIVGTPGATVEIAEQLVVRGSSADQTVVLSGLTFLDGFLLENCQGPIRMQDCAALRSIPNPPSWGFTSPHECGIGLSRQEVRSCDHVAFTACELQGDHGILGGSDGTPGEHALLVDQSRVLVFDTDLWGGDGGDGLWGLHGGAYGGAGGDGLHITAGASEIICDDLRATGGLGATTDLMFLVFPGCDGLPVRGRGLSALDRPDVGLEAPALIAGDDLATFRIIGPAGRLAVLQSNPSAAYRPLGVVAGPLLIGSPVRFTVHGPIPATGQLDVPVTGIDPFTAEDAVSLHFQALVFDVPRRLLTEPRHVTFVHRSL</sequence>
<name>A0A518F0M4_9BACT</name>
<evidence type="ECO:0008006" key="4">
    <source>
        <dbReference type="Google" id="ProtNLM"/>
    </source>
</evidence>
<dbReference type="InterPro" id="IPR011050">
    <property type="entry name" value="Pectin_lyase_fold/virulence"/>
</dbReference>
<keyword evidence="3" id="KW-1185">Reference proteome</keyword>
<accession>A0A518F0M4</accession>
<feature type="chain" id="PRO_5021864370" description="Right handed beta helix domain-containing protein" evidence="1">
    <location>
        <begin position="20"/>
        <end position="381"/>
    </location>
</feature>
<feature type="signal peptide" evidence="1">
    <location>
        <begin position="1"/>
        <end position="19"/>
    </location>
</feature>
<evidence type="ECO:0000256" key="1">
    <source>
        <dbReference type="SAM" id="SignalP"/>
    </source>
</evidence>
<dbReference type="RefSeq" id="WP_145205089.1">
    <property type="nucleotide sequence ID" value="NZ_CP036434.1"/>
</dbReference>